<name>A0ABQ9I0K2_9NEOP</name>
<feature type="region of interest" description="Disordered" evidence="1">
    <location>
        <begin position="384"/>
        <end position="422"/>
    </location>
</feature>
<dbReference type="Proteomes" id="UP001159363">
    <property type="component" value="Chromosome 3"/>
</dbReference>
<comment type="caution">
    <text evidence="2">The sequence shown here is derived from an EMBL/GenBank/DDBJ whole genome shotgun (WGS) entry which is preliminary data.</text>
</comment>
<evidence type="ECO:0000313" key="3">
    <source>
        <dbReference type="Proteomes" id="UP001159363"/>
    </source>
</evidence>
<keyword evidence="3" id="KW-1185">Reference proteome</keyword>
<reference evidence="2 3" key="1">
    <citation type="submission" date="2023-02" db="EMBL/GenBank/DDBJ databases">
        <title>LHISI_Scaffold_Assembly.</title>
        <authorList>
            <person name="Stuart O.P."/>
            <person name="Cleave R."/>
            <person name="Magrath M.J.L."/>
            <person name="Mikheyev A.S."/>
        </authorList>
    </citation>
    <scope>NUCLEOTIDE SEQUENCE [LARGE SCALE GENOMIC DNA]</scope>
    <source>
        <strain evidence="2">Daus_M_001</strain>
        <tissue evidence="2">Leg muscle</tissue>
    </source>
</reference>
<protein>
    <submittedName>
        <fullName evidence="2">Uncharacterized protein</fullName>
    </submittedName>
</protein>
<evidence type="ECO:0000313" key="2">
    <source>
        <dbReference type="EMBL" id="KAJ8890171.1"/>
    </source>
</evidence>
<sequence>MVLQCVPKGHPSCLRVSWSRPVIVGPWEIRLRWTRNLVNAQAREAVWHGGHPGTVGRCVPHTEALVLVVQVPKLTLNISYTGDAANLPGQGQWLYKVRRASEPGVGEWMSDWSFSDRRAKRAVREVTRGRKICEYEHHSSNDCNWQVVLLDGMLPKRRTASGSEADWNNSVTGSNRPDVVSGRERHSSNGRVRSAPGGAKPTPPPRRNCGSYSCHGSYLKHIKPHTSEQLLPWVTSGAEHRQNVVPPLPRALSLSGRCWAISDLHPAGHGLDPSRLHKGIGVILPQRGAFSSLQCELADPCYCISSRYVHRLVNQYRRTAETALISAQLCDPLHTGEPALGVFDDVGSSGINCPLASPIAADRPSDVVVRKSCQLSGECRGEVYPEKPRLPPETSATFPLFETPGDPTGNLATTSTRHETREQDCTRDLAGTSQVDLNHVRVSDTLDRRWNGWRARRQRGSRVDKSLYSNEDFIVGLDSAVLFALSLSSENASKTVAGGGGAEETTTASQRRRRIMVSLDSPVLPEIPRSWQFATPRRSNTTLAEKEGCAWKQITALIHVKDSSGQFKIIRALFDGASQTIFITENCVQRLGLKCDHECVEFAGSGQTAVSGARKATHYFIKPMGPAALILPSRPQF</sequence>
<gene>
    <name evidence="2" type="ORF">PR048_009678</name>
</gene>
<dbReference type="EMBL" id="JARBHB010000003">
    <property type="protein sequence ID" value="KAJ8890171.1"/>
    <property type="molecule type" value="Genomic_DNA"/>
</dbReference>
<accession>A0ABQ9I0K2</accession>
<proteinExistence type="predicted"/>
<feature type="compositionally biased region" description="Polar residues" evidence="1">
    <location>
        <begin position="160"/>
        <end position="175"/>
    </location>
</feature>
<feature type="region of interest" description="Disordered" evidence="1">
    <location>
        <begin position="159"/>
        <end position="207"/>
    </location>
</feature>
<organism evidence="2 3">
    <name type="scientific">Dryococelus australis</name>
    <dbReference type="NCBI Taxonomy" id="614101"/>
    <lineage>
        <taxon>Eukaryota</taxon>
        <taxon>Metazoa</taxon>
        <taxon>Ecdysozoa</taxon>
        <taxon>Arthropoda</taxon>
        <taxon>Hexapoda</taxon>
        <taxon>Insecta</taxon>
        <taxon>Pterygota</taxon>
        <taxon>Neoptera</taxon>
        <taxon>Polyneoptera</taxon>
        <taxon>Phasmatodea</taxon>
        <taxon>Verophasmatodea</taxon>
        <taxon>Anareolatae</taxon>
        <taxon>Phasmatidae</taxon>
        <taxon>Eurycanthinae</taxon>
        <taxon>Dryococelus</taxon>
    </lineage>
</organism>
<evidence type="ECO:0000256" key="1">
    <source>
        <dbReference type="SAM" id="MobiDB-lite"/>
    </source>
</evidence>